<accession>J3NVY0</accession>
<reference evidence="2" key="5">
    <citation type="submission" date="2018-04" db="UniProtKB">
        <authorList>
            <consortium name="EnsemblFungi"/>
        </authorList>
    </citation>
    <scope>IDENTIFICATION</scope>
    <source>
        <strain evidence="2">R3-111a-1</strain>
    </source>
</reference>
<dbReference type="GeneID" id="20345900"/>
<gene>
    <name evidence="2" type="primary">20345900</name>
    <name evidence="1" type="ORF">GGTG_05442</name>
</gene>
<protein>
    <submittedName>
        <fullName evidence="1 2">Uncharacterized protein</fullName>
    </submittedName>
</protein>
<dbReference type="AlphaFoldDB" id="J3NVY0"/>
<organism evidence="1">
    <name type="scientific">Gaeumannomyces tritici (strain R3-111a-1)</name>
    <name type="common">Wheat and barley take-all root rot fungus</name>
    <name type="synonym">Gaeumannomyces graminis var. tritici</name>
    <dbReference type="NCBI Taxonomy" id="644352"/>
    <lineage>
        <taxon>Eukaryota</taxon>
        <taxon>Fungi</taxon>
        <taxon>Dikarya</taxon>
        <taxon>Ascomycota</taxon>
        <taxon>Pezizomycotina</taxon>
        <taxon>Sordariomycetes</taxon>
        <taxon>Sordariomycetidae</taxon>
        <taxon>Magnaporthales</taxon>
        <taxon>Magnaporthaceae</taxon>
        <taxon>Gaeumannomyces</taxon>
    </lineage>
</organism>
<evidence type="ECO:0000313" key="1">
    <source>
        <dbReference type="EMBL" id="EJT75509.1"/>
    </source>
</evidence>
<reference evidence="1" key="3">
    <citation type="submission" date="2010-09" db="EMBL/GenBank/DDBJ databases">
        <title>Annotation of Gaeumannomyces graminis var. tritici R3-111a-1.</title>
        <authorList>
            <consortium name="The Broad Institute Genome Sequencing Platform"/>
            <person name="Ma L.-J."/>
            <person name="Dead R."/>
            <person name="Young S.K."/>
            <person name="Zeng Q."/>
            <person name="Gargeya S."/>
            <person name="Fitzgerald M."/>
            <person name="Haas B."/>
            <person name="Abouelleil A."/>
            <person name="Alvarado L."/>
            <person name="Arachchi H.M."/>
            <person name="Berlin A."/>
            <person name="Brown A."/>
            <person name="Chapman S.B."/>
            <person name="Chen Z."/>
            <person name="Dunbar C."/>
            <person name="Freedman E."/>
            <person name="Gearin G."/>
            <person name="Gellesch M."/>
            <person name="Goldberg J."/>
            <person name="Griggs A."/>
            <person name="Gujja S."/>
            <person name="Heiman D."/>
            <person name="Howarth C."/>
            <person name="Larson L."/>
            <person name="Lui A."/>
            <person name="MacDonald P.J.P."/>
            <person name="Mehta T."/>
            <person name="Montmayeur A."/>
            <person name="Murphy C."/>
            <person name="Neiman D."/>
            <person name="Pearson M."/>
            <person name="Priest M."/>
            <person name="Roberts A."/>
            <person name="Saif S."/>
            <person name="Shea T."/>
            <person name="Shenoy N."/>
            <person name="Sisk P."/>
            <person name="Stolte C."/>
            <person name="Sykes S."/>
            <person name="Yandava C."/>
            <person name="Wortman J."/>
            <person name="Nusbaum C."/>
            <person name="Birren B."/>
        </authorList>
    </citation>
    <scope>NUCLEOTIDE SEQUENCE</scope>
    <source>
        <strain evidence="1">R3-111a-1</strain>
    </source>
</reference>
<reference evidence="2" key="4">
    <citation type="journal article" date="2015" name="G3 (Bethesda)">
        <title>Genome sequences of three phytopathogenic species of the Magnaporthaceae family of fungi.</title>
        <authorList>
            <person name="Okagaki L.H."/>
            <person name="Nunes C.C."/>
            <person name="Sailsbery J."/>
            <person name="Clay B."/>
            <person name="Brown D."/>
            <person name="John T."/>
            <person name="Oh Y."/>
            <person name="Young N."/>
            <person name="Fitzgerald M."/>
            <person name="Haas B.J."/>
            <person name="Zeng Q."/>
            <person name="Young S."/>
            <person name="Adiconis X."/>
            <person name="Fan L."/>
            <person name="Levin J.Z."/>
            <person name="Mitchell T.K."/>
            <person name="Okubara P.A."/>
            <person name="Farman M.L."/>
            <person name="Kohn L.M."/>
            <person name="Birren B."/>
            <person name="Ma L.-J."/>
            <person name="Dean R.A."/>
        </authorList>
    </citation>
    <scope>NUCLEOTIDE SEQUENCE</scope>
    <source>
        <strain evidence="2">R3-111a-1</strain>
    </source>
</reference>
<dbReference type="EMBL" id="GL385397">
    <property type="protein sequence ID" value="EJT75509.1"/>
    <property type="molecule type" value="Genomic_DNA"/>
</dbReference>
<dbReference type="HOGENOM" id="CLU_1806288_0_0_1"/>
<evidence type="ECO:0000313" key="3">
    <source>
        <dbReference type="Proteomes" id="UP000006039"/>
    </source>
</evidence>
<sequence length="143" mass="15510">MLDKDRECRLHHSTHLAARGQQAKGQIPDASLRKPKTRFTALRPVLGGWEWLEGCGACFGKRVCLAEIKKYAYYTTITRSNSFDSRLLGINARNVVVDAVGLLRPAIRATISSPVSLQKAPIREACSDGAMAACSAGRSPALV</sequence>
<name>J3NVY0_GAET3</name>
<dbReference type="VEuPathDB" id="FungiDB:GGTG_05442"/>
<dbReference type="Proteomes" id="UP000006039">
    <property type="component" value="Unassembled WGS sequence"/>
</dbReference>
<dbReference type="RefSeq" id="XP_009221509.1">
    <property type="nucleotide sequence ID" value="XM_009223245.1"/>
</dbReference>
<evidence type="ECO:0000313" key="2">
    <source>
        <dbReference type="EnsemblFungi" id="EJT75509"/>
    </source>
</evidence>
<dbReference type="EnsemblFungi" id="EJT75509">
    <property type="protein sequence ID" value="EJT75509"/>
    <property type="gene ID" value="GGTG_05442"/>
</dbReference>
<keyword evidence="3" id="KW-1185">Reference proteome</keyword>
<proteinExistence type="predicted"/>
<reference evidence="1" key="2">
    <citation type="submission" date="2010-07" db="EMBL/GenBank/DDBJ databases">
        <authorList>
            <consortium name="The Broad Institute Genome Sequencing Platform"/>
            <consortium name="Broad Institute Genome Sequencing Center for Infectious Disease"/>
            <person name="Ma L.-J."/>
            <person name="Dead R."/>
            <person name="Young S."/>
            <person name="Zeng Q."/>
            <person name="Koehrsen M."/>
            <person name="Alvarado L."/>
            <person name="Berlin A."/>
            <person name="Chapman S.B."/>
            <person name="Chen Z."/>
            <person name="Freedman E."/>
            <person name="Gellesch M."/>
            <person name="Goldberg J."/>
            <person name="Griggs A."/>
            <person name="Gujja S."/>
            <person name="Heilman E.R."/>
            <person name="Heiman D."/>
            <person name="Hepburn T."/>
            <person name="Howarth C."/>
            <person name="Jen D."/>
            <person name="Larson L."/>
            <person name="Mehta T."/>
            <person name="Neiman D."/>
            <person name="Pearson M."/>
            <person name="Roberts A."/>
            <person name="Saif S."/>
            <person name="Shea T."/>
            <person name="Shenoy N."/>
            <person name="Sisk P."/>
            <person name="Stolte C."/>
            <person name="Sykes S."/>
            <person name="Walk T."/>
            <person name="White J."/>
            <person name="Yandava C."/>
            <person name="Haas B."/>
            <person name="Nusbaum C."/>
            <person name="Birren B."/>
        </authorList>
    </citation>
    <scope>NUCLEOTIDE SEQUENCE</scope>
    <source>
        <strain evidence="1">R3-111a-1</strain>
    </source>
</reference>
<reference evidence="3" key="1">
    <citation type="submission" date="2010-07" db="EMBL/GenBank/DDBJ databases">
        <title>The genome sequence of Gaeumannomyces graminis var. tritici strain R3-111a-1.</title>
        <authorList>
            <consortium name="The Broad Institute Genome Sequencing Platform"/>
            <person name="Ma L.-J."/>
            <person name="Dead R."/>
            <person name="Young S."/>
            <person name="Zeng Q."/>
            <person name="Koehrsen M."/>
            <person name="Alvarado L."/>
            <person name="Berlin A."/>
            <person name="Chapman S.B."/>
            <person name="Chen Z."/>
            <person name="Freedman E."/>
            <person name="Gellesch M."/>
            <person name="Goldberg J."/>
            <person name="Griggs A."/>
            <person name="Gujja S."/>
            <person name="Heilman E.R."/>
            <person name="Heiman D."/>
            <person name="Hepburn T."/>
            <person name="Howarth C."/>
            <person name="Jen D."/>
            <person name="Larson L."/>
            <person name="Mehta T."/>
            <person name="Neiman D."/>
            <person name="Pearson M."/>
            <person name="Roberts A."/>
            <person name="Saif S."/>
            <person name="Shea T."/>
            <person name="Shenoy N."/>
            <person name="Sisk P."/>
            <person name="Stolte C."/>
            <person name="Sykes S."/>
            <person name="Walk T."/>
            <person name="White J."/>
            <person name="Yandava C."/>
            <person name="Haas B."/>
            <person name="Nusbaum C."/>
            <person name="Birren B."/>
        </authorList>
    </citation>
    <scope>NUCLEOTIDE SEQUENCE [LARGE SCALE GENOMIC DNA]</scope>
    <source>
        <strain evidence="3">R3-111a-1</strain>
    </source>
</reference>